<gene>
    <name evidence="8" type="ORF">CTEN210_03164</name>
</gene>
<proteinExistence type="predicted"/>
<sequence>MLLISLADIITSLAIASTTLPMPKDVIYPFETPSYGTAASCNAQGLIYLFGNGFLFLVNGILHIYYLLRLRFGMDDKNFFIRVEPVLCLLSLGISIGLTIGAFNKGDIINPSPTDPFCVPYSYPMNCTKETNPDCRGESGSNRGSFHLVYRLTLGTSFCTIVIIMGLLVDKFYRMKRKMERIINDKSKEEESHTSSSSDQNHEALIQAVEQYKIVTFQAGLYITAFFLTYAFSAMEDIRTSMGYEDKSAILGILRMIFQPLQGVFNLIIFVIQKLFAIRICDPDIGLDEALRIVFFVPRAMDDQALVSNLDVMFLDKPTDIKESSEAPAYIDQYPDIGPEDPVSRNVSGSLEMFPSGCDSRNANLSLGQYGLSNISGSIEHQSNCQSGNDLLSYESPIHESIGQSMKDISLESSIQESAASIVTPVRTGRSSHDKEVQDAFSDDTGKASP</sequence>
<keyword evidence="2 6" id="KW-0812">Transmembrane</keyword>
<keyword evidence="4 6" id="KW-0472">Membrane</keyword>
<comment type="subcellular location">
    <subcellularLocation>
        <location evidence="1">Membrane</location>
        <topology evidence="1">Multi-pass membrane protein</topology>
    </subcellularLocation>
</comment>
<evidence type="ECO:0000256" key="3">
    <source>
        <dbReference type="ARBA" id="ARBA00022989"/>
    </source>
</evidence>
<evidence type="ECO:0000256" key="6">
    <source>
        <dbReference type="SAM" id="Phobius"/>
    </source>
</evidence>
<feature type="region of interest" description="Disordered" evidence="5">
    <location>
        <begin position="421"/>
        <end position="450"/>
    </location>
</feature>
<evidence type="ECO:0000256" key="5">
    <source>
        <dbReference type="SAM" id="MobiDB-lite"/>
    </source>
</evidence>
<feature type="transmembrane region" description="Helical" evidence="6">
    <location>
        <begin position="214"/>
        <end position="233"/>
    </location>
</feature>
<feature type="chain" id="PRO_5041944319" description="G-protein coupled receptors family 1 profile domain-containing protein" evidence="7">
    <location>
        <begin position="17"/>
        <end position="450"/>
    </location>
</feature>
<accession>A0AAD3CKB0</accession>
<evidence type="ECO:0000313" key="9">
    <source>
        <dbReference type="Proteomes" id="UP001054902"/>
    </source>
</evidence>
<feature type="transmembrane region" description="Helical" evidence="6">
    <location>
        <begin position="148"/>
        <end position="169"/>
    </location>
</feature>
<dbReference type="PANTHER" id="PTHR23112">
    <property type="entry name" value="G PROTEIN-COUPLED RECEPTOR 157-RELATED"/>
    <property type="match status" value="1"/>
</dbReference>
<evidence type="ECO:0000256" key="2">
    <source>
        <dbReference type="ARBA" id="ARBA00022692"/>
    </source>
</evidence>
<feature type="transmembrane region" description="Helical" evidence="6">
    <location>
        <begin position="45"/>
        <end position="68"/>
    </location>
</feature>
<keyword evidence="3 6" id="KW-1133">Transmembrane helix</keyword>
<dbReference type="GO" id="GO:0005886">
    <property type="term" value="C:plasma membrane"/>
    <property type="evidence" value="ECO:0007669"/>
    <property type="project" value="TreeGrafter"/>
</dbReference>
<dbReference type="PANTHER" id="PTHR23112:SF0">
    <property type="entry name" value="TRANSMEMBRANE PROTEIN 116"/>
    <property type="match status" value="1"/>
</dbReference>
<evidence type="ECO:0000256" key="4">
    <source>
        <dbReference type="ARBA" id="ARBA00023136"/>
    </source>
</evidence>
<keyword evidence="9" id="KW-1185">Reference proteome</keyword>
<dbReference type="Proteomes" id="UP001054902">
    <property type="component" value="Unassembled WGS sequence"/>
</dbReference>
<dbReference type="EMBL" id="BLLK01000022">
    <property type="protein sequence ID" value="GFH46690.1"/>
    <property type="molecule type" value="Genomic_DNA"/>
</dbReference>
<evidence type="ECO:0000256" key="7">
    <source>
        <dbReference type="SAM" id="SignalP"/>
    </source>
</evidence>
<name>A0AAD3CKB0_9STRA</name>
<keyword evidence="7" id="KW-0732">Signal</keyword>
<dbReference type="AlphaFoldDB" id="A0AAD3CKB0"/>
<comment type="caution">
    <text evidence="8">The sequence shown here is derived from an EMBL/GenBank/DDBJ whole genome shotgun (WGS) entry which is preliminary data.</text>
</comment>
<reference evidence="8 9" key="1">
    <citation type="journal article" date="2021" name="Sci. Rep.">
        <title>The genome of the diatom Chaetoceros tenuissimus carries an ancient integrated fragment of an extant virus.</title>
        <authorList>
            <person name="Hongo Y."/>
            <person name="Kimura K."/>
            <person name="Takaki Y."/>
            <person name="Yoshida Y."/>
            <person name="Baba S."/>
            <person name="Kobayashi G."/>
            <person name="Nagasaki K."/>
            <person name="Hano T."/>
            <person name="Tomaru Y."/>
        </authorList>
    </citation>
    <scope>NUCLEOTIDE SEQUENCE [LARGE SCALE GENOMIC DNA]</scope>
    <source>
        <strain evidence="8 9">NIES-3715</strain>
    </source>
</reference>
<feature type="signal peptide" evidence="7">
    <location>
        <begin position="1"/>
        <end position="16"/>
    </location>
</feature>
<evidence type="ECO:0008006" key="10">
    <source>
        <dbReference type="Google" id="ProtNLM"/>
    </source>
</evidence>
<dbReference type="GO" id="GO:0004930">
    <property type="term" value="F:G protein-coupled receptor activity"/>
    <property type="evidence" value="ECO:0007669"/>
    <property type="project" value="TreeGrafter"/>
</dbReference>
<evidence type="ECO:0000313" key="8">
    <source>
        <dbReference type="EMBL" id="GFH46690.1"/>
    </source>
</evidence>
<feature type="transmembrane region" description="Helical" evidence="6">
    <location>
        <begin position="80"/>
        <end position="103"/>
    </location>
</feature>
<organism evidence="8 9">
    <name type="scientific">Chaetoceros tenuissimus</name>
    <dbReference type="NCBI Taxonomy" id="426638"/>
    <lineage>
        <taxon>Eukaryota</taxon>
        <taxon>Sar</taxon>
        <taxon>Stramenopiles</taxon>
        <taxon>Ochrophyta</taxon>
        <taxon>Bacillariophyta</taxon>
        <taxon>Coscinodiscophyceae</taxon>
        <taxon>Chaetocerotophycidae</taxon>
        <taxon>Chaetocerotales</taxon>
        <taxon>Chaetocerotaceae</taxon>
        <taxon>Chaetoceros</taxon>
    </lineage>
</organism>
<feature type="transmembrane region" description="Helical" evidence="6">
    <location>
        <begin position="253"/>
        <end position="272"/>
    </location>
</feature>
<protein>
    <recommendedName>
        <fullName evidence="10">G-protein coupled receptors family 1 profile domain-containing protein</fullName>
    </recommendedName>
</protein>
<evidence type="ECO:0000256" key="1">
    <source>
        <dbReference type="ARBA" id="ARBA00004141"/>
    </source>
</evidence>
<dbReference type="GO" id="GO:0007189">
    <property type="term" value="P:adenylate cyclase-activating G protein-coupled receptor signaling pathway"/>
    <property type="evidence" value="ECO:0007669"/>
    <property type="project" value="TreeGrafter"/>
</dbReference>
<dbReference type="Gene3D" id="1.20.1070.10">
    <property type="entry name" value="Rhodopsin 7-helix transmembrane proteins"/>
    <property type="match status" value="1"/>
</dbReference>